<reference evidence="1" key="1">
    <citation type="journal article" date="2023" name="Science">
        <title>Genome structures resolve the early diversification of teleost fishes.</title>
        <authorList>
            <person name="Parey E."/>
            <person name="Louis A."/>
            <person name="Montfort J."/>
            <person name="Bouchez O."/>
            <person name="Roques C."/>
            <person name="Iampietro C."/>
            <person name="Lluch J."/>
            <person name="Castinel A."/>
            <person name="Donnadieu C."/>
            <person name="Desvignes T."/>
            <person name="Floi Bucao C."/>
            <person name="Jouanno E."/>
            <person name="Wen M."/>
            <person name="Mejri S."/>
            <person name="Dirks R."/>
            <person name="Jansen H."/>
            <person name="Henkel C."/>
            <person name="Chen W.J."/>
            <person name="Zahm M."/>
            <person name="Cabau C."/>
            <person name="Klopp C."/>
            <person name="Thompson A.W."/>
            <person name="Robinson-Rechavi M."/>
            <person name="Braasch I."/>
            <person name="Lecointre G."/>
            <person name="Bobe J."/>
            <person name="Postlethwait J.H."/>
            <person name="Berthelot C."/>
            <person name="Roest Crollius H."/>
            <person name="Guiguen Y."/>
        </authorList>
    </citation>
    <scope>NUCLEOTIDE SEQUENCE</scope>
    <source>
        <strain evidence="1">NC1722</strain>
    </source>
</reference>
<dbReference type="Proteomes" id="UP001221898">
    <property type="component" value="Unassembled WGS sequence"/>
</dbReference>
<sequence length="92" mass="10762">TVPEILALENGYFGLSVRQGSSSIVHFWCTIYHRLVMHFASLKRLIVRRNHCCYRVCLRRNISKMEKRSQQQKWSGHKKQFPVITTTVTASP</sequence>
<evidence type="ECO:0000313" key="1">
    <source>
        <dbReference type="EMBL" id="KAJ8407889.1"/>
    </source>
</evidence>
<proteinExistence type="predicted"/>
<dbReference type="EMBL" id="JAINUG010000037">
    <property type="protein sequence ID" value="KAJ8407889.1"/>
    <property type="molecule type" value="Genomic_DNA"/>
</dbReference>
<keyword evidence="2" id="KW-1185">Reference proteome</keyword>
<comment type="caution">
    <text evidence="1">The sequence shown here is derived from an EMBL/GenBank/DDBJ whole genome shotgun (WGS) entry which is preliminary data.</text>
</comment>
<evidence type="ECO:0000313" key="2">
    <source>
        <dbReference type="Proteomes" id="UP001221898"/>
    </source>
</evidence>
<gene>
    <name evidence="1" type="ORF">AAFF_G00269330</name>
</gene>
<protein>
    <submittedName>
        <fullName evidence="1">Uncharacterized protein</fullName>
    </submittedName>
</protein>
<organism evidence="1 2">
    <name type="scientific">Aldrovandia affinis</name>
    <dbReference type="NCBI Taxonomy" id="143900"/>
    <lineage>
        <taxon>Eukaryota</taxon>
        <taxon>Metazoa</taxon>
        <taxon>Chordata</taxon>
        <taxon>Craniata</taxon>
        <taxon>Vertebrata</taxon>
        <taxon>Euteleostomi</taxon>
        <taxon>Actinopterygii</taxon>
        <taxon>Neopterygii</taxon>
        <taxon>Teleostei</taxon>
        <taxon>Notacanthiformes</taxon>
        <taxon>Halosauridae</taxon>
        <taxon>Aldrovandia</taxon>
    </lineage>
</organism>
<feature type="non-terminal residue" evidence="1">
    <location>
        <position position="1"/>
    </location>
</feature>
<name>A0AAD7SS94_9TELE</name>
<dbReference type="AlphaFoldDB" id="A0AAD7SS94"/>
<accession>A0AAD7SS94</accession>